<feature type="compositionally biased region" description="Basic and acidic residues" evidence="2">
    <location>
        <begin position="225"/>
        <end position="234"/>
    </location>
</feature>
<reference evidence="3" key="1">
    <citation type="submission" date="2021-05" db="EMBL/GenBank/DDBJ databases">
        <authorList>
            <person name="Stam R."/>
        </authorList>
    </citation>
    <scope>NUCLEOTIDE SEQUENCE</scope>
    <source>
        <strain evidence="3">CS162</strain>
    </source>
</reference>
<dbReference type="RefSeq" id="XP_043167073.1">
    <property type="nucleotide sequence ID" value="XM_043311138.1"/>
</dbReference>
<dbReference type="AlphaFoldDB" id="A0A8J2I0C9"/>
<evidence type="ECO:0000313" key="3">
    <source>
        <dbReference type="EMBL" id="CAG5154247.1"/>
    </source>
</evidence>
<accession>A0A8J2I0C9</accession>
<dbReference type="PANTHER" id="PTHR42067">
    <property type="entry name" value="YALI0C15378P"/>
    <property type="match status" value="1"/>
</dbReference>
<feature type="region of interest" description="Disordered" evidence="2">
    <location>
        <begin position="213"/>
        <end position="365"/>
    </location>
</feature>
<evidence type="ECO:0000256" key="1">
    <source>
        <dbReference type="SAM" id="Coils"/>
    </source>
</evidence>
<feature type="compositionally biased region" description="Acidic residues" evidence="2">
    <location>
        <begin position="352"/>
        <end position="365"/>
    </location>
</feature>
<protein>
    <submittedName>
        <fullName evidence="3">Uncharacterized protein</fullName>
    </submittedName>
</protein>
<dbReference type="OrthoDB" id="8064436at2759"/>
<evidence type="ECO:0000313" key="4">
    <source>
        <dbReference type="Proteomes" id="UP000676310"/>
    </source>
</evidence>
<comment type="caution">
    <text evidence="3">The sequence shown here is derived from an EMBL/GenBank/DDBJ whole genome shotgun (WGS) entry which is preliminary data.</text>
</comment>
<dbReference type="GeneID" id="67015097"/>
<dbReference type="Gene3D" id="1.20.5.370">
    <property type="match status" value="1"/>
</dbReference>
<dbReference type="EMBL" id="CAJRGZ010000016">
    <property type="protein sequence ID" value="CAG5154247.1"/>
    <property type="molecule type" value="Genomic_DNA"/>
</dbReference>
<name>A0A8J2I0C9_9PLEO</name>
<evidence type="ECO:0000256" key="2">
    <source>
        <dbReference type="SAM" id="MobiDB-lite"/>
    </source>
</evidence>
<gene>
    <name evidence="3" type="ORF">ALTATR162_LOCUS3530</name>
</gene>
<feature type="compositionally biased region" description="Basic residues" evidence="2">
    <location>
        <begin position="235"/>
        <end position="247"/>
    </location>
</feature>
<feature type="coiled-coil region" evidence="1">
    <location>
        <begin position="150"/>
        <end position="177"/>
    </location>
</feature>
<feature type="compositionally biased region" description="Acidic residues" evidence="2">
    <location>
        <begin position="256"/>
        <end position="266"/>
    </location>
</feature>
<organism evidence="3 4">
    <name type="scientific">Alternaria atra</name>
    <dbReference type="NCBI Taxonomy" id="119953"/>
    <lineage>
        <taxon>Eukaryota</taxon>
        <taxon>Fungi</taxon>
        <taxon>Dikarya</taxon>
        <taxon>Ascomycota</taxon>
        <taxon>Pezizomycotina</taxon>
        <taxon>Dothideomycetes</taxon>
        <taxon>Pleosporomycetidae</taxon>
        <taxon>Pleosporales</taxon>
        <taxon>Pleosporineae</taxon>
        <taxon>Pleosporaceae</taxon>
        <taxon>Alternaria</taxon>
        <taxon>Alternaria sect. Ulocladioides</taxon>
    </lineage>
</organism>
<dbReference type="Proteomes" id="UP000676310">
    <property type="component" value="Unassembled WGS sequence"/>
</dbReference>
<feature type="compositionally biased region" description="Polar residues" evidence="2">
    <location>
        <begin position="298"/>
        <end position="312"/>
    </location>
</feature>
<proteinExistence type="predicted"/>
<keyword evidence="1" id="KW-0175">Coiled coil</keyword>
<dbReference type="InterPro" id="IPR014751">
    <property type="entry name" value="XRCC4-like_C"/>
</dbReference>
<sequence>MPSRNIVPVEPAHGRGETVVIEVLQEGNHPLDVRLVGCEGETPYVTSIKHCNLASHKHKFKGSDDEWATIVSHFLLQQPPELGQADTLDGVRMVYMLKNKNLEISFRKDVQNIKVTLGEIVLPEDDEFELNPFEWAQASAMAHAQTLKQMVDQEAKLKSEQQTVAKLNAQLNDFIKTKNETETAMLQQFMQLLNEKKRKIRDQSRLLAGAKVDKPTAAAIQSTRADAKTTDTKARKAGASRTSKRKAPAQAAEPETVPESDSDQMEIDQAKVEEQDDEEMPEPMTPEQSDNETENDESAPTATARSSQTLRSGSVVHRSRSEATESKGVPPRRALPFAKRTGMPTRSKDVTAIEEDDDETDDEEL</sequence>
<keyword evidence="4" id="KW-1185">Reference proteome</keyword>
<dbReference type="PANTHER" id="PTHR42067:SF1">
    <property type="entry name" value="MITOTIC APPARATUS PROTEIN P62"/>
    <property type="match status" value="1"/>
</dbReference>
<dbReference type="SUPFAM" id="SSF58022">
    <property type="entry name" value="XRCC4, C-terminal oligomerization domain"/>
    <property type="match status" value="1"/>
</dbReference>